<organism evidence="1 2">
    <name type="scientific">Chelatococcus caeni</name>
    <dbReference type="NCBI Taxonomy" id="1348468"/>
    <lineage>
        <taxon>Bacteria</taxon>
        <taxon>Pseudomonadati</taxon>
        <taxon>Pseudomonadota</taxon>
        <taxon>Alphaproteobacteria</taxon>
        <taxon>Hyphomicrobiales</taxon>
        <taxon>Chelatococcaceae</taxon>
        <taxon>Chelatococcus</taxon>
    </lineage>
</organism>
<proteinExistence type="predicted"/>
<dbReference type="RefSeq" id="WP_183316534.1">
    <property type="nucleotide sequence ID" value="NZ_JACIEN010000002.1"/>
</dbReference>
<name>A0A840BWV0_9HYPH</name>
<dbReference type="EMBL" id="JACIEN010000002">
    <property type="protein sequence ID" value="MBB4017043.1"/>
    <property type="molecule type" value="Genomic_DNA"/>
</dbReference>
<keyword evidence="2" id="KW-1185">Reference proteome</keyword>
<accession>A0A840BWV0</accession>
<comment type="caution">
    <text evidence="1">The sequence shown here is derived from an EMBL/GenBank/DDBJ whole genome shotgun (WGS) entry which is preliminary data.</text>
</comment>
<protein>
    <submittedName>
        <fullName evidence="1">Uncharacterized protein</fullName>
    </submittedName>
</protein>
<evidence type="ECO:0000313" key="1">
    <source>
        <dbReference type="EMBL" id="MBB4017043.1"/>
    </source>
</evidence>
<gene>
    <name evidence="1" type="ORF">GGR16_002072</name>
</gene>
<dbReference type="Proteomes" id="UP000577362">
    <property type="component" value="Unassembled WGS sequence"/>
</dbReference>
<sequence length="80" mass="8926">MRKPFEHDGQTYDARAETVGESVQIAIFYGGRRLYTLEIAIETLADMQTQPATEGTTIASLTDYVISDFKRLIDAGLLKI</sequence>
<dbReference type="AlphaFoldDB" id="A0A840BWV0"/>
<reference evidence="1 2" key="1">
    <citation type="submission" date="2020-08" db="EMBL/GenBank/DDBJ databases">
        <title>Genomic Encyclopedia of Type Strains, Phase IV (KMG-IV): sequencing the most valuable type-strain genomes for metagenomic binning, comparative biology and taxonomic classification.</title>
        <authorList>
            <person name="Goeker M."/>
        </authorList>
    </citation>
    <scope>NUCLEOTIDE SEQUENCE [LARGE SCALE GENOMIC DNA]</scope>
    <source>
        <strain evidence="1 2">DSM 103737</strain>
    </source>
</reference>
<evidence type="ECO:0000313" key="2">
    <source>
        <dbReference type="Proteomes" id="UP000577362"/>
    </source>
</evidence>